<dbReference type="PANTHER" id="PTHR34129">
    <property type="entry name" value="BLR1139 PROTEIN"/>
    <property type="match status" value="1"/>
</dbReference>
<dbReference type="Gene3D" id="3.20.170.20">
    <property type="entry name" value="Protein of unknown function DUF952"/>
    <property type="match status" value="1"/>
</dbReference>
<keyword evidence="2" id="KW-1185">Reference proteome</keyword>
<comment type="caution">
    <text evidence="1">The sequence shown here is derived from an EMBL/GenBank/DDBJ whole genome shotgun (WGS) entry which is preliminary data.</text>
</comment>
<accession>A0A9P6ESE0</accession>
<dbReference type="Proteomes" id="UP000807306">
    <property type="component" value="Unassembled WGS sequence"/>
</dbReference>
<evidence type="ECO:0000313" key="2">
    <source>
        <dbReference type="Proteomes" id="UP000807306"/>
    </source>
</evidence>
<dbReference type="InterPro" id="IPR009297">
    <property type="entry name" value="DUF952"/>
</dbReference>
<dbReference type="SUPFAM" id="SSF56399">
    <property type="entry name" value="ADP-ribosylation"/>
    <property type="match status" value="1"/>
</dbReference>
<dbReference type="OrthoDB" id="3335358at2759"/>
<organism evidence="1 2">
    <name type="scientific">Crepidotus variabilis</name>
    <dbReference type="NCBI Taxonomy" id="179855"/>
    <lineage>
        <taxon>Eukaryota</taxon>
        <taxon>Fungi</taxon>
        <taxon>Dikarya</taxon>
        <taxon>Basidiomycota</taxon>
        <taxon>Agaricomycotina</taxon>
        <taxon>Agaricomycetes</taxon>
        <taxon>Agaricomycetidae</taxon>
        <taxon>Agaricales</taxon>
        <taxon>Agaricineae</taxon>
        <taxon>Crepidotaceae</taxon>
        <taxon>Crepidotus</taxon>
    </lineage>
</organism>
<reference evidence="1" key="1">
    <citation type="submission" date="2020-11" db="EMBL/GenBank/DDBJ databases">
        <authorList>
            <consortium name="DOE Joint Genome Institute"/>
            <person name="Ahrendt S."/>
            <person name="Riley R."/>
            <person name="Andreopoulos W."/>
            <person name="Labutti K."/>
            <person name="Pangilinan J."/>
            <person name="Ruiz-Duenas F.J."/>
            <person name="Barrasa J.M."/>
            <person name="Sanchez-Garcia M."/>
            <person name="Camarero S."/>
            <person name="Miyauchi S."/>
            <person name="Serrano A."/>
            <person name="Linde D."/>
            <person name="Babiker R."/>
            <person name="Drula E."/>
            <person name="Ayuso-Fernandez I."/>
            <person name="Pacheco R."/>
            <person name="Padilla G."/>
            <person name="Ferreira P."/>
            <person name="Barriuso J."/>
            <person name="Kellner H."/>
            <person name="Castanera R."/>
            <person name="Alfaro M."/>
            <person name="Ramirez L."/>
            <person name="Pisabarro A.G."/>
            <person name="Kuo A."/>
            <person name="Tritt A."/>
            <person name="Lipzen A."/>
            <person name="He G."/>
            <person name="Yan M."/>
            <person name="Ng V."/>
            <person name="Cullen D."/>
            <person name="Martin F."/>
            <person name="Rosso M.-N."/>
            <person name="Henrissat B."/>
            <person name="Hibbett D."/>
            <person name="Martinez A.T."/>
            <person name="Grigoriev I.V."/>
        </authorList>
    </citation>
    <scope>NUCLEOTIDE SEQUENCE</scope>
    <source>
        <strain evidence="1">CBS 506.95</strain>
    </source>
</reference>
<dbReference type="Pfam" id="PF06108">
    <property type="entry name" value="DUF952"/>
    <property type="match status" value="1"/>
</dbReference>
<gene>
    <name evidence="1" type="ORF">CPB83DRAFT_843794</name>
</gene>
<evidence type="ECO:0008006" key="3">
    <source>
        <dbReference type="Google" id="ProtNLM"/>
    </source>
</evidence>
<name>A0A9P6ESE0_9AGAR</name>
<evidence type="ECO:0000313" key="1">
    <source>
        <dbReference type="EMBL" id="KAF9534164.1"/>
    </source>
</evidence>
<sequence length="138" mass="15761">MASDYRTPTYIYKIVPASSPPPEPLPDALPVSELDHNDGFIHLSTSLQVSRTLGRYFSNVDSVYILRIQYKNVEKDIRWEDPKGKNPSGIGEENSFPHLYNGFHLGKKEVNSVQQWSNGTEGWETAIRRAEADGWFKY</sequence>
<dbReference type="EMBL" id="MU157826">
    <property type="protein sequence ID" value="KAF9534164.1"/>
    <property type="molecule type" value="Genomic_DNA"/>
</dbReference>
<protein>
    <recommendedName>
        <fullName evidence="3">DUF952 domain protein</fullName>
    </recommendedName>
</protein>
<dbReference type="AlphaFoldDB" id="A0A9P6ESE0"/>
<dbReference type="PANTHER" id="PTHR34129:SF1">
    <property type="entry name" value="DUF952 DOMAIN-CONTAINING PROTEIN"/>
    <property type="match status" value="1"/>
</dbReference>
<proteinExistence type="predicted"/>